<comment type="pathway">
    <text evidence="3">Amino-acid biosynthesis; ergothioneine biosynthesis.</text>
</comment>
<feature type="region of interest" description="Disordered" evidence="4">
    <location>
        <begin position="1"/>
        <end position="21"/>
    </location>
</feature>
<proteinExistence type="predicted"/>
<dbReference type="SUPFAM" id="SSF56436">
    <property type="entry name" value="C-type lectin-like"/>
    <property type="match status" value="1"/>
</dbReference>
<dbReference type="InterPro" id="IPR024775">
    <property type="entry name" value="DinB-like"/>
</dbReference>
<dbReference type="InterPro" id="IPR017806">
    <property type="entry name" value="EgtB"/>
</dbReference>
<reference evidence="7 8" key="1">
    <citation type="submission" date="2018-10" db="EMBL/GenBank/DDBJ databases">
        <title>Genomic Encyclopedia of Archaeal and Bacterial Type Strains, Phase II (KMG-II): from individual species to whole genera.</title>
        <authorList>
            <person name="Goeker M."/>
        </authorList>
    </citation>
    <scope>NUCLEOTIDE SEQUENCE [LARGE SCALE GENOMIC DNA]</scope>
    <source>
        <strain evidence="7 8">DSM 25217</strain>
    </source>
</reference>
<dbReference type="RefSeq" id="WP_211332157.1">
    <property type="nucleotide sequence ID" value="NZ_REFR01000011.1"/>
</dbReference>
<comment type="caution">
    <text evidence="7">The sequence shown here is derived from an EMBL/GenBank/DDBJ whole genome shotgun (WGS) entry which is preliminary data.</text>
</comment>
<dbReference type="SUPFAM" id="SSF109854">
    <property type="entry name" value="DinB/YfiT-like putative metalloenzymes"/>
    <property type="match status" value="1"/>
</dbReference>
<dbReference type="Gene3D" id="3.90.1580.10">
    <property type="entry name" value="paralog of FGE (formylglycine-generating enzyme)"/>
    <property type="match status" value="1"/>
</dbReference>
<dbReference type="InterPro" id="IPR016187">
    <property type="entry name" value="CTDL_fold"/>
</dbReference>
<dbReference type="Pfam" id="PF03781">
    <property type="entry name" value="FGE-sulfatase"/>
    <property type="match status" value="1"/>
</dbReference>
<organism evidence="7 8">
    <name type="scientific">Eilatimonas milleporae</name>
    <dbReference type="NCBI Taxonomy" id="911205"/>
    <lineage>
        <taxon>Bacteria</taxon>
        <taxon>Pseudomonadati</taxon>
        <taxon>Pseudomonadota</taxon>
        <taxon>Alphaproteobacteria</taxon>
        <taxon>Kordiimonadales</taxon>
        <taxon>Kordiimonadaceae</taxon>
        <taxon>Eilatimonas</taxon>
    </lineage>
</organism>
<dbReference type="Pfam" id="PF12867">
    <property type="entry name" value="DinB_2"/>
    <property type="match status" value="1"/>
</dbReference>
<accession>A0A3M0CGS5</accession>
<keyword evidence="8" id="KW-1185">Reference proteome</keyword>
<evidence type="ECO:0000313" key="7">
    <source>
        <dbReference type="EMBL" id="RMB07720.1"/>
    </source>
</evidence>
<dbReference type="PANTHER" id="PTHR23150">
    <property type="entry name" value="SULFATASE MODIFYING FACTOR 1, 2"/>
    <property type="match status" value="1"/>
</dbReference>
<dbReference type="Proteomes" id="UP000271227">
    <property type="component" value="Unassembled WGS sequence"/>
</dbReference>
<dbReference type="GO" id="GO:0052699">
    <property type="term" value="P:ergothioneine biosynthetic process"/>
    <property type="evidence" value="ECO:0007669"/>
    <property type="project" value="InterPro"/>
</dbReference>
<keyword evidence="2" id="KW-0408">Iron</keyword>
<dbReference type="InterPro" id="IPR042095">
    <property type="entry name" value="SUMF_sf"/>
</dbReference>
<dbReference type="EMBL" id="REFR01000011">
    <property type="protein sequence ID" value="RMB07720.1"/>
    <property type="molecule type" value="Genomic_DNA"/>
</dbReference>
<dbReference type="PANTHER" id="PTHR23150:SF36">
    <property type="entry name" value="HERCYNINE OXYGENASE"/>
    <property type="match status" value="1"/>
</dbReference>
<evidence type="ECO:0000256" key="3">
    <source>
        <dbReference type="ARBA" id="ARBA00037882"/>
    </source>
</evidence>
<dbReference type="InParanoid" id="A0A3M0CGS5"/>
<dbReference type="InterPro" id="IPR051043">
    <property type="entry name" value="Sulfatase_Mod_Factor_Kinase"/>
</dbReference>
<dbReference type="InterPro" id="IPR005532">
    <property type="entry name" value="SUMF_dom"/>
</dbReference>
<evidence type="ECO:0000256" key="1">
    <source>
        <dbReference type="ARBA" id="ARBA00023002"/>
    </source>
</evidence>
<gene>
    <name evidence="7" type="ORF">BXY39_1808</name>
</gene>
<feature type="domain" description="DinB-like" evidence="6">
    <location>
        <begin position="33"/>
        <end position="139"/>
    </location>
</feature>
<evidence type="ECO:0000256" key="2">
    <source>
        <dbReference type="ARBA" id="ARBA00023004"/>
    </source>
</evidence>
<feature type="domain" description="Sulfatase-modifying factor enzyme-like" evidence="5">
    <location>
        <begin position="205"/>
        <end position="446"/>
    </location>
</feature>
<protein>
    <submittedName>
        <fullName evidence="7">Ergothioneine biosynthesis protein EgtB</fullName>
    </submittedName>
</protein>
<name>A0A3M0CGS5_9PROT</name>
<sequence length="448" mass="51040">MSRATASPQTARQVPPDILPQDDPYYLEESLFAVRDRTLSLVKGLSDADATVQSMTDASPAKWHLAHTTWFFETLILVPFLKGYRPFDDTYGYLFNSYYERIGDRHPRDRRGMLTRPSLDEIRAYRAHVDAALGKLFSTRLPNSETVDLIELGMHHEQQHQELLLTDLLHLFAQNPLSPVYRMIKPGHSHEPARTDQSAVVWHEYEGGLCEIGAASDGFTYDNERPRHSVHLAPFSLADRPVTGGDWIRFIEDGGYDNPLLWLADGWALVQQENWRHPIYWRQCEGVWKAMTLGGLLPVDRSAPVSHISYFEAAAYAQWAGARLPREAEWEMAAMRLSGNAVKTANFLESGTMRPDALRAAADRQHQGPRQMFGDVWEWTQSSYCAYPGFKPLQGAAEEYNGKFMCGQFVLKGGSCATPRSHIRASYRNFFYPHQRWQFSGLRLAKDL</sequence>
<dbReference type="NCBIfam" id="TIGR03440">
    <property type="entry name" value="egtB_TIGR03440"/>
    <property type="match status" value="1"/>
</dbReference>
<evidence type="ECO:0000256" key="4">
    <source>
        <dbReference type="SAM" id="MobiDB-lite"/>
    </source>
</evidence>
<evidence type="ECO:0000259" key="5">
    <source>
        <dbReference type="Pfam" id="PF03781"/>
    </source>
</evidence>
<dbReference type="InterPro" id="IPR034660">
    <property type="entry name" value="DinB/YfiT-like"/>
</dbReference>
<evidence type="ECO:0000259" key="6">
    <source>
        <dbReference type="Pfam" id="PF12867"/>
    </source>
</evidence>
<dbReference type="AlphaFoldDB" id="A0A3M0CGS5"/>
<feature type="compositionally biased region" description="Polar residues" evidence="4">
    <location>
        <begin position="1"/>
        <end position="12"/>
    </location>
</feature>
<keyword evidence="1" id="KW-0560">Oxidoreductase</keyword>
<evidence type="ECO:0000313" key="8">
    <source>
        <dbReference type="Proteomes" id="UP000271227"/>
    </source>
</evidence>